<dbReference type="EMBL" id="CP003466">
    <property type="protein sequence ID" value="AFT69501.1"/>
    <property type="molecule type" value="Genomic_DNA"/>
</dbReference>
<evidence type="ECO:0000256" key="1">
    <source>
        <dbReference type="SAM" id="MobiDB-lite"/>
    </source>
</evidence>
<feature type="compositionally biased region" description="Basic and acidic residues" evidence="1">
    <location>
        <begin position="13"/>
        <end position="35"/>
    </location>
</feature>
<reference evidence="2 3" key="1">
    <citation type="journal article" date="2012" name="J. Bacteriol.">
        <title>Complete genome sequence of Alcanivorax dieselolei type strain B5.</title>
        <authorList>
            <person name="Lai Q."/>
            <person name="Li W."/>
            <person name="Shao Z."/>
        </authorList>
    </citation>
    <scope>NUCLEOTIDE SEQUENCE [LARGE SCALE GENOMIC DNA]</scope>
    <source>
        <strain evidence="3">DSM 16502 / CGMCC 1.3690 / B-5</strain>
    </source>
</reference>
<evidence type="ECO:0000313" key="3">
    <source>
        <dbReference type="Proteomes" id="UP000006286"/>
    </source>
</evidence>
<keyword evidence="3" id="KW-1185">Reference proteome</keyword>
<dbReference type="HOGENOM" id="CLU_3228652_0_0_6"/>
<organism evidence="2 3">
    <name type="scientific">Alcanivorax dieselolei (strain DSM 16502 / CGMCC 1.3690 / MCCC 1A00001 / B-5)</name>
    <name type="common">Alloalcanivorax dieselolei</name>
    <dbReference type="NCBI Taxonomy" id="930169"/>
    <lineage>
        <taxon>Bacteria</taxon>
        <taxon>Pseudomonadati</taxon>
        <taxon>Pseudomonadota</taxon>
        <taxon>Gammaproteobacteria</taxon>
        <taxon>Oceanospirillales</taxon>
        <taxon>Alcanivoracaceae</taxon>
        <taxon>Alloalcanivorax</taxon>
    </lineage>
</organism>
<feature type="region of interest" description="Disordered" evidence="1">
    <location>
        <begin position="1"/>
        <end position="43"/>
    </location>
</feature>
<gene>
    <name evidence="2" type="ordered locus">B5T_01218</name>
</gene>
<dbReference type="PATRIC" id="fig|930169.3.peg.1201"/>
<evidence type="ECO:0000313" key="2">
    <source>
        <dbReference type="EMBL" id="AFT69501.1"/>
    </source>
</evidence>
<sequence>MSTIWSYSAISNRQERQHHGKQDQPTSRDSRKHQTDNSLMIKA</sequence>
<dbReference type="STRING" id="930169.B5T_01218"/>
<protein>
    <submittedName>
        <fullName evidence="2">Uncharacterized protein</fullName>
    </submittedName>
</protein>
<dbReference type="Proteomes" id="UP000006286">
    <property type="component" value="Chromosome"/>
</dbReference>
<dbReference type="KEGG" id="adi:B5T_01218"/>
<name>K0CD57_ALCDB</name>
<proteinExistence type="predicted"/>
<feature type="compositionally biased region" description="Polar residues" evidence="1">
    <location>
        <begin position="1"/>
        <end position="12"/>
    </location>
</feature>
<dbReference type="AlphaFoldDB" id="K0CD57"/>
<accession>K0CD57</accession>